<gene>
    <name evidence="2" type="ORF">V1264_018752</name>
</gene>
<proteinExistence type="predicted"/>
<evidence type="ECO:0000313" key="3">
    <source>
        <dbReference type="Proteomes" id="UP001374579"/>
    </source>
</evidence>
<keyword evidence="3" id="KW-1185">Reference proteome</keyword>
<feature type="compositionally biased region" description="Acidic residues" evidence="1">
    <location>
        <begin position="339"/>
        <end position="350"/>
    </location>
</feature>
<dbReference type="AlphaFoldDB" id="A0AAN9BDR3"/>
<feature type="compositionally biased region" description="Polar residues" evidence="1">
    <location>
        <begin position="617"/>
        <end position="637"/>
    </location>
</feature>
<evidence type="ECO:0000256" key="1">
    <source>
        <dbReference type="SAM" id="MobiDB-lite"/>
    </source>
</evidence>
<feature type="compositionally biased region" description="Basic and acidic residues" evidence="1">
    <location>
        <begin position="351"/>
        <end position="371"/>
    </location>
</feature>
<feature type="region of interest" description="Disordered" evidence="1">
    <location>
        <begin position="213"/>
        <end position="667"/>
    </location>
</feature>
<feature type="compositionally biased region" description="Polar residues" evidence="1">
    <location>
        <begin position="251"/>
        <end position="288"/>
    </location>
</feature>
<sequence length="681" mass="75230">MMLSRRLPSKGPAPQPGSVSPAQFQTAVESYHPLRQPANRLVKPLMTSDDYSLFENTSRRGRRSNDVTFPPVHRAPLKSYGNPRRSAKRGPHSNLPNMKGKGGNHRRIAWYHEDGSINLEALNLLGQHRQSFPRSQSYYERLHKMNTNKSWPQGAQQQLMHDENLMPLLLNDDELTPRRRAERDSFLAALLKADDLTEEELDELAQYFLPGDSEAESAEPAASCMKSSPRSKANTQKKKKKTVKSKAGQGTVSPNQSPRSKSVRFLQSSPLSGVSENTSPRPQSSVAQYRSEPKPSDPFHVASPRSVDSDDTAYLCDLESPPENPASPELIPQPKVTYFDDEGEEIEEEIFQEHKEREGDHEKGRSFKREASSQWNSESSRSESDRRRLSPVPESDPSTSEHLPDLDTPRVNRETEPTKASPRSSHVSDDSPRPQGLSDSSDSPRQSSGARSSATQKETSSQSTEKEPNDGAKGDENQLNSSLTRQVLSTRASVETSTQSAEDHSDQQSKKSRPKSAKRGRKSNSRPQPVPQDDGSASETENAERTKLLLQSGPPEDALHDTAVSPSRAATSYEEEEPPPIPVISLTRGQLSSVPSRPPRIETADTQLLDSAKAQPSEGTGASESLQVEFSPRSSTLAGGDSGSSDGSKTNPKKKSRKKDNRMKIWLTRTAWNRPAEIAVE</sequence>
<organism evidence="2 3">
    <name type="scientific">Littorina saxatilis</name>
    <dbReference type="NCBI Taxonomy" id="31220"/>
    <lineage>
        <taxon>Eukaryota</taxon>
        <taxon>Metazoa</taxon>
        <taxon>Spiralia</taxon>
        <taxon>Lophotrochozoa</taxon>
        <taxon>Mollusca</taxon>
        <taxon>Gastropoda</taxon>
        <taxon>Caenogastropoda</taxon>
        <taxon>Littorinimorpha</taxon>
        <taxon>Littorinoidea</taxon>
        <taxon>Littorinidae</taxon>
        <taxon>Littorina</taxon>
    </lineage>
</organism>
<comment type="caution">
    <text evidence="2">The sequence shown here is derived from an EMBL/GenBank/DDBJ whole genome shotgun (WGS) entry which is preliminary data.</text>
</comment>
<feature type="compositionally biased region" description="Basic residues" evidence="1">
    <location>
        <begin position="651"/>
        <end position="661"/>
    </location>
</feature>
<feature type="compositionally biased region" description="Basic and acidic residues" evidence="1">
    <location>
        <begin position="402"/>
        <end position="417"/>
    </location>
</feature>
<feature type="compositionally biased region" description="Polar residues" evidence="1">
    <location>
        <begin position="477"/>
        <end position="500"/>
    </location>
</feature>
<feature type="region of interest" description="Disordered" evidence="1">
    <location>
        <begin position="56"/>
        <end position="101"/>
    </location>
</feature>
<feature type="compositionally biased region" description="Polar residues" evidence="1">
    <location>
        <begin position="17"/>
        <end position="28"/>
    </location>
</feature>
<evidence type="ECO:0000313" key="2">
    <source>
        <dbReference type="EMBL" id="KAK7103965.1"/>
    </source>
</evidence>
<feature type="compositionally biased region" description="Low complexity" evidence="1">
    <location>
        <begin position="438"/>
        <end position="454"/>
    </location>
</feature>
<feature type="compositionally biased region" description="Basic residues" evidence="1">
    <location>
        <begin position="235"/>
        <end position="244"/>
    </location>
</feature>
<dbReference type="Proteomes" id="UP001374579">
    <property type="component" value="Unassembled WGS sequence"/>
</dbReference>
<reference evidence="2 3" key="1">
    <citation type="submission" date="2024-02" db="EMBL/GenBank/DDBJ databases">
        <title>Chromosome-scale genome assembly of the rough periwinkle Littorina saxatilis.</title>
        <authorList>
            <person name="De Jode A."/>
            <person name="Faria R."/>
            <person name="Formenti G."/>
            <person name="Sims Y."/>
            <person name="Smith T.P."/>
            <person name="Tracey A."/>
            <person name="Wood J.M.D."/>
            <person name="Zagrodzka Z.B."/>
            <person name="Johannesson K."/>
            <person name="Butlin R.K."/>
            <person name="Leder E.H."/>
        </authorList>
    </citation>
    <scope>NUCLEOTIDE SEQUENCE [LARGE SCALE GENOMIC DNA]</scope>
    <source>
        <strain evidence="2">Snail1</strain>
        <tissue evidence="2">Muscle</tissue>
    </source>
</reference>
<feature type="compositionally biased region" description="Basic residues" evidence="1">
    <location>
        <begin position="510"/>
        <end position="524"/>
    </location>
</feature>
<dbReference type="EMBL" id="JBAMIC010000008">
    <property type="protein sequence ID" value="KAK7103965.1"/>
    <property type="molecule type" value="Genomic_DNA"/>
</dbReference>
<feature type="compositionally biased region" description="Basic and acidic residues" evidence="1">
    <location>
        <begin position="464"/>
        <end position="476"/>
    </location>
</feature>
<accession>A0AAN9BDR3</accession>
<feature type="region of interest" description="Disordered" evidence="1">
    <location>
        <begin position="1"/>
        <end position="41"/>
    </location>
</feature>
<name>A0AAN9BDR3_9CAEN</name>
<protein>
    <submittedName>
        <fullName evidence="2">Uncharacterized protein</fullName>
    </submittedName>
</protein>